<feature type="active site" description="Charge relay system" evidence="5 6">
    <location>
        <position position="130"/>
    </location>
</feature>
<evidence type="ECO:0000256" key="4">
    <source>
        <dbReference type="ARBA" id="ARBA00022825"/>
    </source>
</evidence>
<dbReference type="PROSITE" id="PS51892">
    <property type="entry name" value="SUBTILASE"/>
    <property type="match status" value="2"/>
</dbReference>
<feature type="domain" description="Peptidase S8/S53" evidence="8">
    <location>
        <begin position="717"/>
        <end position="917"/>
    </location>
</feature>
<dbReference type="PROSITE" id="PS00137">
    <property type="entry name" value="SUBTILASE_HIS"/>
    <property type="match status" value="1"/>
</dbReference>
<dbReference type="GO" id="GO:0006508">
    <property type="term" value="P:proteolysis"/>
    <property type="evidence" value="ECO:0007669"/>
    <property type="project" value="UniProtKB-KW"/>
</dbReference>
<keyword evidence="2 6" id="KW-0645">Protease</keyword>
<feature type="active site" description="Charge relay system" evidence="6">
    <location>
        <position position="726"/>
    </location>
</feature>
<keyword evidence="11" id="KW-1185">Reference proteome</keyword>
<feature type="domain" description="Peptidase S8/S53" evidence="8">
    <location>
        <begin position="121"/>
        <end position="347"/>
    </location>
</feature>
<organism evidence="10 11">
    <name type="scientific">Vallitalea pronyensis</name>
    <dbReference type="NCBI Taxonomy" id="1348613"/>
    <lineage>
        <taxon>Bacteria</taxon>
        <taxon>Bacillati</taxon>
        <taxon>Bacillota</taxon>
        <taxon>Clostridia</taxon>
        <taxon>Lachnospirales</taxon>
        <taxon>Vallitaleaceae</taxon>
        <taxon>Vallitalea</taxon>
    </lineage>
</organism>
<sequence length="1188" mass="130026">MNNSQKVDDRLNLAMNLNERQREFTTDLNVGYDVEANMWDIIVKYNGNIIANEDINALTENIEILTKDYAIVTILQENIDAFATFPQIEFVEKPSRLYFALDTSLSSACIATVQNVYGLQGEGVLLGILDSGIDYSHPDFRNEDGTTRIASLWDQTIPGNPPPGFSEGSIYTSDDINSALEAGDKFDMLEVVPSDDFSGHGTHVAGIAGGNGRASGGRYKGVAPEAEFIIVKLGNTRDPFPSSVDIMRALVFVIREAEALGKPIAINLSFGNNAGPHDGKSLFETFIDTMADEWKNVIVVGTGNEGDTGLHTNGAVEEDEERTIEIAIFTGEKNMTIQLWKSYSDEMTVEIEAPNGTSSGPIKQILGKQQFVLDGTQILLYYGEPSPYNLDQQIYIEMIPTLREFITEGVWKIKLRGINIVSGVFDMWLPSSVGKQTKFLKPTIERTLTMPSTATKAITVGAYNSATSSLAPFSGRGFTRPSNVMTIKPDLVAPGVDITAPVPGGGYDTFSGTSMATPFVTGSAALLMEWGIVQGNDPYLYGEKIKSYLQRAARRNFQLFDYPSMATGYGVLCLANVFDNLSGQAVDTLETYAKMNQSSHYTQYNPSGLEKHHELNETRIDDDSNLEECKTAIISDDYLDLLVEYEELDDIYETYEPTCVQIINPAYAIVHISRNGACLIDADLSHIPQIYGPYARSALDTSGILTFHDQPFVPLLGSGVLIGIVDSGIDYNDDIFKYENNTTKIVGLWDQTIAEGPPPEGFSYGTVYTEEQINEALNAEDPLSVVPSVDTSGHGTFLAGMAAGRQDPNGSFVGAAPDASLVVVKLKQAKQCFRDFYLIDDDVEIYQDTDMMLGLKYITEMADKLHMPVAIIVGLGSNQGAHDGTSIMETYVQSLAQRNGNAIIVAAGNEANLAHHYRGQFTEEEESKNVEIKVAPNESGFTMTIWSNAPDKISLSVTSPTGEVIERIPATLTAKEEVKLLLERTVIFIEYQLSEARTGDEAIFIRMVEPTEGIWTFTLYGDLIINGRFDIWLPREGWIDKETQFLQPDPYTTVTDPSTTIGVITVGAYNHQTGSLYLPSGRGLTRDYAQKPDLVAPGVGVVGPLPNNQFGPMSGTSVSTAITAGAAALLLEWGIVQGNDSVMDTNDVRNYLIRGATRTSARDYPNREWGYGELNLLGSFEAIRGTRQ</sequence>
<dbReference type="PANTHER" id="PTHR43806:SF11">
    <property type="entry name" value="CEREVISIN-RELATED"/>
    <property type="match status" value="1"/>
</dbReference>
<evidence type="ECO:0000313" key="10">
    <source>
        <dbReference type="EMBL" id="QUI24646.1"/>
    </source>
</evidence>
<evidence type="ECO:0000256" key="2">
    <source>
        <dbReference type="ARBA" id="ARBA00022670"/>
    </source>
</evidence>
<protein>
    <submittedName>
        <fullName evidence="10">S8 family peptidase</fullName>
    </submittedName>
</protein>
<dbReference type="Gene3D" id="2.60.120.1290">
    <property type="match status" value="2"/>
</dbReference>
<dbReference type="InterPro" id="IPR050131">
    <property type="entry name" value="Peptidase_S8_subtilisin-like"/>
</dbReference>
<feature type="domain" description="Csp protease B prodomain" evidence="9">
    <location>
        <begin position="5"/>
        <end position="94"/>
    </location>
</feature>
<dbReference type="Proteomes" id="UP000683246">
    <property type="component" value="Chromosome"/>
</dbReference>
<dbReference type="InterPro" id="IPR041365">
    <property type="entry name" value="CspB_prodomain"/>
</dbReference>
<gene>
    <name evidence="10" type="ORF">HZI73_21090</name>
</gene>
<dbReference type="PRINTS" id="PR00723">
    <property type="entry name" value="SUBTILISIN"/>
</dbReference>
<dbReference type="Gene3D" id="3.40.50.200">
    <property type="entry name" value="Peptidase S8/S53 domain"/>
    <property type="match status" value="2"/>
</dbReference>
<evidence type="ECO:0000313" key="11">
    <source>
        <dbReference type="Proteomes" id="UP000683246"/>
    </source>
</evidence>
<dbReference type="InterPro" id="IPR036852">
    <property type="entry name" value="Peptidase_S8/S53_dom_sf"/>
</dbReference>
<evidence type="ECO:0000256" key="7">
    <source>
        <dbReference type="RuleBase" id="RU003355"/>
    </source>
</evidence>
<keyword evidence="4 6" id="KW-0720">Serine protease</keyword>
<dbReference type="InterPro" id="IPR023827">
    <property type="entry name" value="Peptidase_S8_Asp-AS"/>
</dbReference>
<dbReference type="EMBL" id="CP058649">
    <property type="protein sequence ID" value="QUI24646.1"/>
    <property type="molecule type" value="Genomic_DNA"/>
</dbReference>
<evidence type="ECO:0000256" key="6">
    <source>
        <dbReference type="PROSITE-ProRule" id="PRU01240"/>
    </source>
</evidence>
<reference evidence="10" key="1">
    <citation type="submission" date="2020-07" db="EMBL/GenBank/DDBJ databases">
        <title>Vallitalea pronyensis genome.</title>
        <authorList>
            <person name="Postec A."/>
        </authorList>
    </citation>
    <scope>NUCLEOTIDE SEQUENCE</scope>
    <source>
        <strain evidence="10">FatNI3</strain>
    </source>
</reference>
<comment type="similarity">
    <text evidence="1 6 7">Belongs to the peptidase S8 family.</text>
</comment>
<evidence type="ECO:0000256" key="5">
    <source>
        <dbReference type="PIRSR" id="PIRSR615500-1"/>
    </source>
</evidence>
<dbReference type="SUPFAM" id="SSF52743">
    <property type="entry name" value="Subtilisin-like"/>
    <property type="match status" value="2"/>
</dbReference>
<accession>A0A8J8MN78</accession>
<dbReference type="GO" id="GO:0004252">
    <property type="term" value="F:serine-type endopeptidase activity"/>
    <property type="evidence" value="ECO:0007669"/>
    <property type="project" value="UniProtKB-UniRule"/>
</dbReference>
<dbReference type="Pfam" id="PF00082">
    <property type="entry name" value="Peptidase_S8"/>
    <property type="match status" value="4"/>
</dbReference>
<evidence type="ECO:0000256" key="1">
    <source>
        <dbReference type="ARBA" id="ARBA00011073"/>
    </source>
</evidence>
<dbReference type="InterPro" id="IPR015500">
    <property type="entry name" value="Peptidase_S8_subtilisin-rel"/>
</dbReference>
<feature type="active site" description="Charge relay system" evidence="6">
    <location>
        <position position="1117"/>
    </location>
</feature>
<dbReference type="InterPro" id="IPR023828">
    <property type="entry name" value="Peptidase_S8_Ser-AS"/>
</dbReference>
<feature type="domain" description="Peptidase S8/S53" evidence="8">
    <location>
        <begin position="446"/>
        <end position="559"/>
    </location>
</feature>
<dbReference type="InterPro" id="IPR034045">
    <property type="entry name" value="Pep_S8_CspA-like"/>
</dbReference>
<dbReference type="KEGG" id="vpy:HZI73_21090"/>
<proteinExistence type="inferred from homology"/>
<evidence type="ECO:0000256" key="3">
    <source>
        <dbReference type="ARBA" id="ARBA00022801"/>
    </source>
</evidence>
<dbReference type="InterPro" id="IPR022398">
    <property type="entry name" value="Peptidase_S8_His-AS"/>
</dbReference>
<dbReference type="PROSITE" id="PS00138">
    <property type="entry name" value="SUBTILASE_SER"/>
    <property type="match status" value="1"/>
</dbReference>
<dbReference type="InterPro" id="IPR000209">
    <property type="entry name" value="Peptidase_S8/S53_dom"/>
</dbReference>
<evidence type="ECO:0000259" key="9">
    <source>
        <dbReference type="Pfam" id="PF18425"/>
    </source>
</evidence>
<dbReference type="RefSeq" id="WP_212695338.1">
    <property type="nucleotide sequence ID" value="NZ_CP058649.1"/>
</dbReference>
<feature type="active site" description="Charge relay system" evidence="5 6">
    <location>
        <position position="200"/>
    </location>
</feature>
<evidence type="ECO:0000259" key="8">
    <source>
        <dbReference type="Pfam" id="PF00082"/>
    </source>
</evidence>
<dbReference type="Gene3D" id="3.30.70.2980">
    <property type="match status" value="1"/>
</dbReference>
<keyword evidence="3 6" id="KW-0378">Hydrolase</keyword>
<dbReference type="PANTHER" id="PTHR43806">
    <property type="entry name" value="PEPTIDASE S8"/>
    <property type="match status" value="1"/>
</dbReference>
<feature type="domain" description="Peptidase S8/S53" evidence="8">
    <location>
        <begin position="1052"/>
        <end position="1172"/>
    </location>
</feature>
<dbReference type="Pfam" id="PF18425">
    <property type="entry name" value="CspB_prodomain"/>
    <property type="match status" value="1"/>
</dbReference>
<dbReference type="PROSITE" id="PS00136">
    <property type="entry name" value="SUBTILASE_ASP"/>
    <property type="match status" value="1"/>
</dbReference>
<feature type="active site" description="Charge relay system" evidence="6">
    <location>
        <position position="794"/>
    </location>
</feature>
<feature type="active site" description="Charge relay system" evidence="5 6">
    <location>
        <position position="514"/>
    </location>
</feature>
<name>A0A8J8MN78_9FIRM</name>
<dbReference type="CDD" id="cd07478">
    <property type="entry name" value="Peptidases_S8_CspA-like"/>
    <property type="match status" value="2"/>
</dbReference>
<dbReference type="AlphaFoldDB" id="A0A8J8MN78"/>